<keyword evidence="2" id="KW-0328">Glycosyltransferase</keyword>
<dbReference type="PANTHER" id="PTHR43179:SF12">
    <property type="entry name" value="GALACTOFURANOSYLTRANSFERASE GLFT2"/>
    <property type="match status" value="1"/>
</dbReference>
<proteinExistence type="inferred from homology"/>
<evidence type="ECO:0000256" key="2">
    <source>
        <dbReference type="ARBA" id="ARBA00022676"/>
    </source>
</evidence>
<gene>
    <name evidence="5" type="ORF">UW79_C0006G0022</name>
</gene>
<sequence length="303" mass="34545">MKLFIITINYNGSENTTKLLRSLYEQTDRDFEIVIVDNASDGADFISLQTATKGIFAKMPFVASVVRNKKNLGFSGGNNVGIGQALENRADWVLLLNNDTWVGEDFIASLRVKLGSSGGIVGLPLVEEDRTAYCGRIEWLKPTLRHDYENSKFQIPPACRTGRNSKFYAVGGAMVISKDAFDKIGELDEKYFLYFEDADFCVRARRAKIPISITDKVMIHHNVSATTKKLGSPLLLRYHYRNALYFNRKNGPWYIKVAVWPWSWVIILKQFLKMGLNINEEESRAILDGVFDWYMNRMGRVKS</sequence>
<keyword evidence="3 5" id="KW-0808">Transferase</keyword>
<dbReference type="Gene3D" id="3.90.550.10">
    <property type="entry name" value="Spore Coat Polysaccharide Biosynthesis Protein SpsA, Chain A"/>
    <property type="match status" value="1"/>
</dbReference>
<dbReference type="Pfam" id="PF00535">
    <property type="entry name" value="Glycos_transf_2"/>
    <property type="match status" value="1"/>
</dbReference>
<dbReference type="InterPro" id="IPR029044">
    <property type="entry name" value="Nucleotide-diphossugar_trans"/>
</dbReference>
<protein>
    <submittedName>
        <fullName evidence="5">Glycosyl transferase family 2</fullName>
    </submittedName>
</protein>
<accession>A0A0G1NE13</accession>
<comment type="similarity">
    <text evidence="1">Belongs to the glycosyltransferase 2 family.</text>
</comment>
<evidence type="ECO:0000313" key="6">
    <source>
        <dbReference type="Proteomes" id="UP000034032"/>
    </source>
</evidence>
<dbReference type="InterPro" id="IPR001173">
    <property type="entry name" value="Glyco_trans_2-like"/>
</dbReference>
<name>A0A0G1NE13_9BACT</name>
<evidence type="ECO:0000256" key="3">
    <source>
        <dbReference type="ARBA" id="ARBA00022679"/>
    </source>
</evidence>
<dbReference type="PANTHER" id="PTHR43179">
    <property type="entry name" value="RHAMNOSYLTRANSFERASE WBBL"/>
    <property type="match status" value="1"/>
</dbReference>
<comment type="caution">
    <text evidence="5">The sequence shown here is derived from an EMBL/GenBank/DDBJ whole genome shotgun (WGS) entry which is preliminary data.</text>
</comment>
<feature type="domain" description="Glycosyltransferase 2-like" evidence="4">
    <location>
        <begin position="5"/>
        <end position="184"/>
    </location>
</feature>
<dbReference type="AlphaFoldDB" id="A0A0G1NE13"/>
<evidence type="ECO:0000313" key="5">
    <source>
        <dbReference type="EMBL" id="KKT82444.1"/>
    </source>
</evidence>
<dbReference type="SUPFAM" id="SSF53448">
    <property type="entry name" value="Nucleotide-diphospho-sugar transferases"/>
    <property type="match status" value="1"/>
</dbReference>
<evidence type="ECO:0000256" key="1">
    <source>
        <dbReference type="ARBA" id="ARBA00006739"/>
    </source>
</evidence>
<dbReference type="EMBL" id="LCJR01000006">
    <property type="protein sequence ID" value="KKT82444.1"/>
    <property type="molecule type" value="Genomic_DNA"/>
</dbReference>
<organism evidence="5 6">
    <name type="scientific">Candidatus Yanofskybacteria bacterium GW2011_GWA2_44_9</name>
    <dbReference type="NCBI Taxonomy" id="1619025"/>
    <lineage>
        <taxon>Bacteria</taxon>
        <taxon>Candidatus Yanofskyibacteriota</taxon>
    </lineage>
</organism>
<dbReference type="CDD" id="cd04186">
    <property type="entry name" value="GT_2_like_c"/>
    <property type="match status" value="1"/>
</dbReference>
<dbReference type="GO" id="GO:0016757">
    <property type="term" value="F:glycosyltransferase activity"/>
    <property type="evidence" value="ECO:0007669"/>
    <property type="project" value="UniProtKB-KW"/>
</dbReference>
<dbReference type="Proteomes" id="UP000034032">
    <property type="component" value="Unassembled WGS sequence"/>
</dbReference>
<evidence type="ECO:0000259" key="4">
    <source>
        <dbReference type="Pfam" id="PF00535"/>
    </source>
</evidence>
<reference evidence="5 6" key="1">
    <citation type="journal article" date="2015" name="Nature">
        <title>rRNA introns, odd ribosomes, and small enigmatic genomes across a large radiation of phyla.</title>
        <authorList>
            <person name="Brown C.T."/>
            <person name="Hug L.A."/>
            <person name="Thomas B.C."/>
            <person name="Sharon I."/>
            <person name="Castelle C.J."/>
            <person name="Singh A."/>
            <person name="Wilkins M.J."/>
            <person name="Williams K.H."/>
            <person name="Banfield J.F."/>
        </authorList>
    </citation>
    <scope>NUCLEOTIDE SEQUENCE [LARGE SCALE GENOMIC DNA]</scope>
</reference>